<feature type="compositionally biased region" description="Basic and acidic residues" evidence="1">
    <location>
        <begin position="43"/>
        <end position="61"/>
    </location>
</feature>
<evidence type="ECO:0000256" key="1">
    <source>
        <dbReference type="SAM" id="MobiDB-lite"/>
    </source>
</evidence>
<feature type="region of interest" description="Disordered" evidence="1">
    <location>
        <begin position="1"/>
        <end position="108"/>
    </location>
</feature>
<dbReference type="Proteomes" id="UP001633002">
    <property type="component" value="Unassembled WGS sequence"/>
</dbReference>
<proteinExistence type="predicted"/>
<name>A0ABD3GEB5_9MARC</name>
<accession>A0ABD3GEB5</accession>
<sequence>MPAGVAASDCHPASSNPNTPEGTPSEATSHRDTLLSTPAGNERVMHDQHQSHKTKQDDSVTKKPAGVVASDFHPASSNPNTLEGTPTDATGHRDTPLSTPAETSRPARVAGCNQQHVPDVPLPMPTGRNNSTIDAEIRVANRGIHGSKFVPVHSNPVNLLVQPFSLSPQIRDMTPEIERLILQMLRLWIGLLVDQARLPILVLSKRKMSQGSGRNSMQISNVRRPTYIFGAEGDEVNSR</sequence>
<evidence type="ECO:0000313" key="3">
    <source>
        <dbReference type="Proteomes" id="UP001633002"/>
    </source>
</evidence>
<organism evidence="2 3">
    <name type="scientific">Riccia sorocarpa</name>
    <dbReference type="NCBI Taxonomy" id="122646"/>
    <lineage>
        <taxon>Eukaryota</taxon>
        <taxon>Viridiplantae</taxon>
        <taxon>Streptophyta</taxon>
        <taxon>Embryophyta</taxon>
        <taxon>Marchantiophyta</taxon>
        <taxon>Marchantiopsida</taxon>
        <taxon>Marchantiidae</taxon>
        <taxon>Marchantiales</taxon>
        <taxon>Ricciaceae</taxon>
        <taxon>Riccia</taxon>
    </lineage>
</organism>
<evidence type="ECO:0000313" key="2">
    <source>
        <dbReference type="EMBL" id="KAL3677533.1"/>
    </source>
</evidence>
<feature type="compositionally biased region" description="Polar residues" evidence="1">
    <location>
        <begin position="13"/>
        <end position="27"/>
    </location>
</feature>
<reference evidence="2 3" key="1">
    <citation type="submission" date="2024-09" db="EMBL/GenBank/DDBJ databases">
        <title>Chromosome-scale assembly of Riccia sorocarpa.</title>
        <authorList>
            <person name="Paukszto L."/>
        </authorList>
    </citation>
    <scope>NUCLEOTIDE SEQUENCE [LARGE SCALE GENOMIC DNA]</scope>
    <source>
        <strain evidence="2">LP-2024</strain>
        <tissue evidence="2">Aerial parts of the thallus</tissue>
    </source>
</reference>
<gene>
    <name evidence="2" type="ORF">R1sor_027481</name>
</gene>
<keyword evidence="3" id="KW-1185">Reference proteome</keyword>
<feature type="compositionally biased region" description="Polar residues" evidence="1">
    <location>
        <begin position="75"/>
        <end position="88"/>
    </location>
</feature>
<comment type="caution">
    <text evidence="2">The sequence shown here is derived from an EMBL/GenBank/DDBJ whole genome shotgun (WGS) entry which is preliminary data.</text>
</comment>
<protein>
    <submittedName>
        <fullName evidence="2">Uncharacterized protein</fullName>
    </submittedName>
</protein>
<dbReference type="EMBL" id="JBJQOH010000008">
    <property type="protein sequence ID" value="KAL3677533.1"/>
    <property type="molecule type" value="Genomic_DNA"/>
</dbReference>
<dbReference type="AlphaFoldDB" id="A0ABD3GEB5"/>